<name>A0ABY5GJV1_9GAMM</name>
<proteinExistence type="predicted"/>
<dbReference type="Gene3D" id="3.90.420.10">
    <property type="entry name" value="Oxidoreductase, molybdopterin-binding domain"/>
    <property type="match status" value="1"/>
</dbReference>
<dbReference type="InterPro" id="IPR036374">
    <property type="entry name" value="OxRdtase_Mopterin-bd_sf"/>
</dbReference>
<dbReference type="SUPFAM" id="SSF56524">
    <property type="entry name" value="Oxidoreductase molybdopterin-binding domain"/>
    <property type="match status" value="1"/>
</dbReference>
<organism evidence="1 2">
    <name type="scientific">Photobacterium atrarenae</name>
    <dbReference type="NCBI Taxonomy" id="865757"/>
    <lineage>
        <taxon>Bacteria</taxon>
        <taxon>Pseudomonadati</taxon>
        <taxon>Pseudomonadota</taxon>
        <taxon>Gammaproteobacteria</taxon>
        <taxon>Vibrionales</taxon>
        <taxon>Vibrionaceae</taxon>
        <taxon>Photobacterium</taxon>
    </lineage>
</organism>
<reference evidence="1" key="1">
    <citation type="submission" date="2022-07" db="EMBL/GenBank/DDBJ databases">
        <title>Genome sequencing of Photobacterium atrarenae GJH2-4.</title>
        <authorList>
            <person name="Park S.-J."/>
        </authorList>
    </citation>
    <scope>NUCLEOTIDE SEQUENCE</scope>
    <source>
        <strain evidence="1">GJH2-4</strain>
    </source>
</reference>
<keyword evidence="2" id="KW-1185">Reference proteome</keyword>
<evidence type="ECO:0000313" key="2">
    <source>
        <dbReference type="Proteomes" id="UP001057998"/>
    </source>
</evidence>
<dbReference type="EMBL" id="CP101508">
    <property type="protein sequence ID" value="UTV28618.1"/>
    <property type="molecule type" value="Genomic_DNA"/>
</dbReference>
<sequence length="165" mass="19219">MSERLSFFYDKFLLIFLLVSNSIHGYAYETTLTLTGTTTAGDQVTTIFTREQLEQLPQSSITTHLPWITDQSTFTGVKLSALLAIYNLQPSTIHLRALNDYATTVSWTHIRKYEPIIATRQDNQPLRIRDYGPYWLIFSIDQYPELNQRKYQGKMVWQLETITTE</sequence>
<evidence type="ECO:0000313" key="1">
    <source>
        <dbReference type="EMBL" id="UTV28618.1"/>
    </source>
</evidence>
<gene>
    <name evidence="1" type="ORF">NNL38_05060</name>
</gene>
<dbReference type="RefSeq" id="WP_255389937.1">
    <property type="nucleotide sequence ID" value="NZ_CP101508.1"/>
</dbReference>
<accession>A0ABY5GJV1</accession>
<protein>
    <submittedName>
        <fullName evidence="1">Oxidoreductase</fullName>
    </submittedName>
</protein>
<dbReference type="Proteomes" id="UP001057998">
    <property type="component" value="Chromosome 1"/>
</dbReference>